<sequence length="35" mass="3716">MATTVRCCVGSCSLIKSISNLSLYPTSKIVRLIAS</sequence>
<dbReference type="AlphaFoldDB" id="A0A0A8Z0I2"/>
<reference evidence="1" key="1">
    <citation type="submission" date="2014-09" db="EMBL/GenBank/DDBJ databases">
        <authorList>
            <person name="Magalhaes I.L.F."/>
            <person name="Oliveira U."/>
            <person name="Santos F.R."/>
            <person name="Vidigal T.H.D.A."/>
            <person name="Brescovit A.D."/>
            <person name="Santos A.J."/>
        </authorList>
    </citation>
    <scope>NUCLEOTIDE SEQUENCE</scope>
    <source>
        <tissue evidence="1">Shoot tissue taken approximately 20 cm above the soil surface</tissue>
    </source>
</reference>
<accession>A0A0A8Z0I2</accession>
<proteinExistence type="predicted"/>
<dbReference type="EMBL" id="GBRH01269523">
    <property type="protein sequence ID" value="JAD28372.1"/>
    <property type="molecule type" value="Transcribed_RNA"/>
</dbReference>
<reference evidence="1" key="2">
    <citation type="journal article" date="2015" name="Data Brief">
        <title>Shoot transcriptome of the giant reed, Arundo donax.</title>
        <authorList>
            <person name="Barrero R.A."/>
            <person name="Guerrero F.D."/>
            <person name="Moolhuijzen P."/>
            <person name="Goolsby J.A."/>
            <person name="Tidwell J."/>
            <person name="Bellgard S.E."/>
            <person name="Bellgard M.I."/>
        </authorList>
    </citation>
    <scope>NUCLEOTIDE SEQUENCE</scope>
    <source>
        <tissue evidence="1">Shoot tissue taken approximately 20 cm above the soil surface</tissue>
    </source>
</reference>
<name>A0A0A8Z0I2_ARUDO</name>
<organism evidence="1">
    <name type="scientific">Arundo donax</name>
    <name type="common">Giant reed</name>
    <name type="synonym">Donax arundinaceus</name>
    <dbReference type="NCBI Taxonomy" id="35708"/>
    <lineage>
        <taxon>Eukaryota</taxon>
        <taxon>Viridiplantae</taxon>
        <taxon>Streptophyta</taxon>
        <taxon>Embryophyta</taxon>
        <taxon>Tracheophyta</taxon>
        <taxon>Spermatophyta</taxon>
        <taxon>Magnoliopsida</taxon>
        <taxon>Liliopsida</taxon>
        <taxon>Poales</taxon>
        <taxon>Poaceae</taxon>
        <taxon>PACMAD clade</taxon>
        <taxon>Arundinoideae</taxon>
        <taxon>Arundineae</taxon>
        <taxon>Arundo</taxon>
    </lineage>
</organism>
<protein>
    <submittedName>
        <fullName evidence="1">Uncharacterized protein</fullName>
    </submittedName>
</protein>
<evidence type="ECO:0000313" key="1">
    <source>
        <dbReference type="EMBL" id="JAD28372.1"/>
    </source>
</evidence>